<keyword evidence="4 11" id="KW-0479">Metal-binding</keyword>
<reference evidence="15" key="1">
    <citation type="submission" date="2018-02" db="EMBL/GenBank/DDBJ databases">
        <authorList>
            <person name="Hornung B."/>
        </authorList>
    </citation>
    <scope>NUCLEOTIDE SEQUENCE [LARGE SCALE GENOMIC DNA]</scope>
</reference>
<comment type="similarity">
    <text evidence="11">Belongs to the GTP cyclohydrolase II family.</text>
</comment>
<dbReference type="GO" id="GO:0005829">
    <property type="term" value="C:cytosol"/>
    <property type="evidence" value="ECO:0007669"/>
    <property type="project" value="TreeGrafter"/>
</dbReference>
<dbReference type="NCBIfam" id="NF001591">
    <property type="entry name" value="PRK00393.1"/>
    <property type="match status" value="1"/>
</dbReference>
<dbReference type="GO" id="GO:0008270">
    <property type="term" value="F:zinc ion binding"/>
    <property type="evidence" value="ECO:0007669"/>
    <property type="project" value="UniProtKB-UniRule"/>
</dbReference>
<accession>A0A375I2D0</accession>
<feature type="binding site" evidence="11">
    <location>
        <position position="76"/>
    </location>
    <ligand>
        <name>Zn(2+)</name>
        <dbReference type="ChEBI" id="CHEBI:29105"/>
        <note>catalytic</note>
    </ligand>
</feature>
<dbReference type="FunFam" id="3.40.50.10990:FF:000001">
    <property type="entry name" value="Riboflavin biosynthesis protein RibBA"/>
    <property type="match status" value="1"/>
</dbReference>
<dbReference type="UniPathway" id="UPA00275">
    <property type="reaction ID" value="UER00400"/>
</dbReference>
<organism evidence="14 15">
    <name type="scientific">Propionibacterium ruminifibrarum</name>
    <dbReference type="NCBI Taxonomy" id="1962131"/>
    <lineage>
        <taxon>Bacteria</taxon>
        <taxon>Bacillati</taxon>
        <taxon>Actinomycetota</taxon>
        <taxon>Actinomycetes</taxon>
        <taxon>Propionibacteriales</taxon>
        <taxon>Propionibacteriaceae</taxon>
        <taxon>Propionibacterium</taxon>
    </lineage>
</organism>
<evidence type="ECO:0000256" key="9">
    <source>
        <dbReference type="ARBA" id="ARBA00043932"/>
    </source>
</evidence>
<keyword evidence="5 11" id="KW-0547">Nucleotide-binding</keyword>
<gene>
    <name evidence="11" type="primary">ribA</name>
    <name evidence="14" type="ORF">PROPJV5_0413</name>
</gene>
<dbReference type="InterPro" id="IPR000926">
    <property type="entry name" value="RibA"/>
</dbReference>
<feature type="region of interest" description="Disordered" evidence="12">
    <location>
        <begin position="1"/>
        <end position="21"/>
    </location>
</feature>
<dbReference type="HAMAP" id="MF_00179">
    <property type="entry name" value="RibA"/>
    <property type="match status" value="1"/>
</dbReference>
<keyword evidence="15" id="KW-1185">Reference proteome</keyword>
<evidence type="ECO:0000313" key="14">
    <source>
        <dbReference type="EMBL" id="SPF67459.1"/>
    </source>
</evidence>
<dbReference type="PANTHER" id="PTHR21327">
    <property type="entry name" value="GTP CYCLOHYDROLASE II-RELATED"/>
    <property type="match status" value="1"/>
</dbReference>
<dbReference type="InterPro" id="IPR032677">
    <property type="entry name" value="GTP_cyclohydro_II"/>
</dbReference>
<evidence type="ECO:0000256" key="6">
    <source>
        <dbReference type="ARBA" id="ARBA00022801"/>
    </source>
</evidence>
<keyword evidence="3 11" id="KW-0686">Riboflavin biosynthesis</keyword>
<dbReference type="CDD" id="cd00641">
    <property type="entry name" value="GTP_cyclohydro2"/>
    <property type="match status" value="1"/>
</dbReference>
<name>A0A375I2D0_9ACTN</name>
<feature type="binding site" evidence="11">
    <location>
        <position position="125"/>
    </location>
    <ligand>
        <name>GTP</name>
        <dbReference type="ChEBI" id="CHEBI:37565"/>
    </ligand>
</feature>
<evidence type="ECO:0000256" key="4">
    <source>
        <dbReference type="ARBA" id="ARBA00022723"/>
    </source>
</evidence>
<evidence type="ECO:0000256" key="5">
    <source>
        <dbReference type="ARBA" id="ARBA00022741"/>
    </source>
</evidence>
<sequence length="208" mass="22660">MSVHPAGRAPGGSAPDVERTDPVALPTEWGLFTAQCWRIDGIEHMSLVVPVPEETIPLVRVHSECLTGDVLGSHRCDCGEQLHAAMAMVAESGGAIVYLRDQEGRGIGLFNKLRAYHLQEQGLDTVAANEKLGLPVEARSYASAALILREIGMTRIRLLTNNPLKAVGLRAAGVEVAGLEPDQVRARPENITYLRTKRDRMNHLLDLD</sequence>
<feature type="binding site" evidence="11">
    <location>
        <position position="81"/>
    </location>
    <ligand>
        <name>GTP</name>
        <dbReference type="ChEBI" id="CHEBI:37565"/>
    </ligand>
</feature>
<feature type="binding site" evidence="11">
    <location>
        <begin position="60"/>
        <end position="64"/>
    </location>
    <ligand>
        <name>GTP</name>
        <dbReference type="ChEBI" id="CHEBI:37565"/>
    </ligand>
</feature>
<evidence type="ECO:0000256" key="3">
    <source>
        <dbReference type="ARBA" id="ARBA00022619"/>
    </source>
</evidence>
<dbReference type="GO" id="GO:0008686">
    <property type="term" value="F:3,4-dihydroxy-2-butanone-4-phosphate synthase activity"/>
    <property type="evidence" value="ECO:0007669"/>
    <property type="project" value="TreeGrafter"/>
</dbReference>
<keyword evidence="6 11" id="KW-0378">Hydrolase</keyword>
<dbReference type="OrthoDB" id="9793111at2"/>
<comment type="catalytic activity">
    <reaction evidence="10 11">
        <text>GTP + 4 H2O = 2,5-diamino-6-hydroxy-4-(5-phosphoribosylamino)-pyrimidine + formate + 2 phosphate + 3 H(+)</text>
        <dbReference type="Rhea" id="RHEA:23704"/>
        <dbReference type="ChEBI" id="CHEBI:15377"/>
        <dbReference type="ChEBI" id="CHEBI:15378"/>
        <dbReference type="ChEBI" id="CHEBI:15740"/>
        <dbReference type="ChEBI" id="CHEBI:37565"/>
        <dbReference type="ChEBI" id="CHEBI:43474"/>
        <dbReference type="ChEBI" id="CHEBI:58614"/>
        <dbReference type="EC" id="3.5.4.25"/>
    </reaction>
</comment>
<dbReference type="EMBL" id="OMOH01000002">
    <property type="protein sequence ID" value="SPF67459.1"/>
    <property type="molecule type" value="Genomic_DNA"/>
</dbReference>
<dbReference type="GO" id="GO:0009231">
    <property type="term" value="P:riboflavin biosynthetic process"/>
    <property type="evidence" value="ECO:0007669"/>
    <property type="project" value="UniProtKB-UniRule"/>
</dbReference>
<keyword evidence="8 11" id="KW-0342">GTP-binding</keyword>
<dbReference type="GO" id="GO:0005525">
    <property type="term" value="F:GTP binding"/>
    <property type="evidence" value="ECO:0007669"/>
    <property type="project" value="UniProtKB-KW"/>
</dbReference>
<comment type="pathway">
    <text evidence="1 11">Cofactor biosynthesis; riboflavin biosynthesis; 5-amino-6-(D-ribitylamino)uracil from GTP: step 1/4.</text>
</comment>
<evidence type="ECO:0000256" key="11">
    <source>
        <dbReference type="HAMAP-Rule" id="MF_00179"/>
    </source>
</evidence>
<feature type="active site" description="Nucleophile" evidence="11">
    <location>
        <position position="139"/>
    </location>
</feature>
<dbReference type="RefSeq" id="WP_119714694.1">
    <property type="nucleotide sequence ID" value="NZ_OMOH01000002.1"/>
</dbReference>
<comment type="caution">
    <text evidence="11">Lacks conserved residue(s) required for the propagation of feature annotation.</text>
</comment>
<dbReference type="SUPFAM" id="SSF142695">
    <property type="entry name" value="RibA-like"/>
    <property type="match status" value="1"/>
</dbReference>
<comment type="cofactor">
    <cofactor evidence="11">
        <name>Zn(2+)</name>
        <dbReference type="ChEBI" id="CHEBI:29105"/>
    </cofactor>
    <text evidence="11">Binds 1 zinc ion per subunit.</text>
</comment>
<comment type="similarity">
    <text evidence="2">In the N-terminal section; belongs to the DHBP synthase family.</text>
</comment>
<dbReference type="AlphaFoldDB" id="A0A375I2D0"/>
<evidence type="ECO:0000256" key="2">
    <source>
        <dbReference type="ARBA" id="ARBA00005520"/>
    </source>
</evidence>
<evidence type="ECO:0000256" key="10">
    <source>
        <dbReference type="ARBA" id="ARBA00049295"/>
    </source>
</evidence>
<feature type="binding site" evidence="11">
    <location>
        <begin position="103"/>
        <end position="105"/>
    </location>
    <ligand>
        <name>GTP</name>
        <dbReference type="ChEBI" id="CHEBI:37565"/>
    </ligand>
</feature>
<evidence type="ECO:0000256" key="1">
    <source>
        <dbReference type="ARBA" id="ARBA00004853"/>
    </source>
</evidence>
<feature type="binding site" evidence="11">
    <location>
        <position position="78"/>
    </location>
    <ligand>
        <name>Zn(2+)</name>
        <dbReference type="ChEBI" id="CHEBI:29105"/>
        <note>catalytic</note>
    </ligand>
</feature>
<dbReference type="PANTHER" id="PTHR21327:SF18">
    <property type="entry name" value="3,4-DIHYDROXY-2-BUTANONE 4-PHOSPHATE SYNTHASE"/>
    <property type="match status" value="1"/>
</dbReference>
<feature type="binding site" evidence="11">
    <location>
        <position position="165"/>
    </location>
    <ligand>
        <name>GTP</name>
        <dbReference type="ChEBI" id="CHEBI:37565"/>
    </ligand>
</feature>
<keyword evidence="7 11" id="KW-0862">Zinc</keyword>
<evidence type="ECO:0000256" key="12">
    <source>
        <dbReference type="SAM" id="MobiDB-lite"/>
    </source>
</evidence>
<dbReference type="Proteomes" id="UP000265962">
    <property type="component" value="Unassembled WGS sequence"/>
</dbReference>
<feature type="binding site" evidence="11">
    <location>
        <position position="65"/>
    </location>
    <ligand>
        <name>Zn(2+)</name>
        <dbReference type="ChEBI" id="CHEBI:29105"/>
        <note>catalytic</note>
    </ligand>
</feature>
<feature type="binding site" evidence="11">
    <location>
        <position position="160"/>
    </location>
    <ligand>
        <name>GTP</name>
        <dbReference type="ChEBI" id="CHEBI:37565"/>
    </ligand>
</feature>
<dbReference type="Gene3D" id="3.40.50.10990">
    <property type="entry name" value="GTP cyclohydrolase II"/>
    <property type="match status" value="1"/>
</dbReference>
<dbReference type="InterPro" id="IPR036144">
    <property type="entry name" value="RibA-like_sf"/>
</dbReference>
<protein>
    <recommendedName>
        <fullName evidence="11">GTP cyclohydrolase-2</fullName>
        <ecNumber evidence="11">3.5.4.25</ecNumber>
    </recommendedName>
    <alternativeName>
        <fullName evidence="11">GTP cyclohydrolase II</fullName>
    </alternativeName>
</protein>
<dbReference type="Pfam" id="PF00925">
    <property type="entry name" value="GTP_cyclohydro2"/>
    <property type="match status" value="1"/>
</dbReference>
<dbReference type="EC" id="3.5.4.25" evidence="11"/>
<comment type="function">
    <text evidence="9 11">Catalyzes the conversion of GTP to 2,5-diamino-6-ribosylamino-4(3H)-pyrimidinone 5'-phosphate (DARP), formate and pyrophosphate.</text>
</comment>
<evidence type="ECO:0000256" key="8">
    <source>
        <dbReference type="ARBA" id="ARBA00023134"/>
    </source>
</evidence>
<dbReference type="GO" id="GO:0003935">
    <property type="term" value="F:GTP cyclohydrolase II activity"/>
    <property type="evidence" value="ECO:0007669"/>
    <property type="project" value="UniProtKB-UniRule"/>
</dbReference>
<evidence type="ECO:0000313" key="15">
    <source>
        <dbReference type="Proteomes" id="UP000265962"/>
    </source>
</evidence>
<feature type="domain" description="GTP cyclohydrolase II" evidence="13">
    <location>
        <begin position="22"/>
        <end position="178"/>
    </location>
</feature>
<evidence type="ECO:0000259" key="13">
    <source>
        <dbReference type="Pfam" id="PF00925"/>
    </source>
</evidence>
<proteinExistence type="inferred from homology"/>
<evidence type="ECO:0000256" key="7">
    <source>
        <dbReference type="ARBA" id="ARBA00022833"/>
    </source>
</evidence>